<keyword evidence="3" id="KW-1185">Reference proteome</keyword>
<accession>D2QN34</accession>
<feature type="compositionally biased region" description="Acidic residues" evidence="1">
    <location>
        <begin position="107"/>
        <end position="116"/>
    </location>
</feature>
<dbReference type="KEGG" id="sli:Slin_1468"/>
<feature type="region of interest" description="Disordered" evidence="1">
    <location>
        <begin position="1"/>
        <end position="54"/>
    </location>
</feature>
<dbReference type="HOGENOM" id="CLU_2081311_0_0_10"/>
<sequence length="116" mass="12197">MKTNSSILMRHFSPEANELTGGTSSRVPTGMENDPTADEEVINQQEGDSSAREVYPKPVEKTAKIAPDDLAASIAYALDGSGPGPTNDKPNVSGHKVISEGITGAGPEDEEDDLRS</sequence>
<feature type="region of interest" description="Disordered" evidence="1">
    <location>
        <begin position="77"/>
        <end position="116"/>
    </location>
</feature>
<dbReference type="STRING" id="504472.Slin_1468"/>
<dbReference type="AlphaFoldDB" id="D2QN34"/>
<evidence type="ECO:0000256" key="1">
    <source>
        <dbReference type="SAM" id="MobiDB-lite"/>
    </source>
</evidence>
<gene>
    <name evidence="2" type="ordered locus">Slin_1468</name>
</gene>
<dbReference type="EMBL" id="CP001769">
    <property type="protein sequence ID" value="ADB37518.1"/>
    <property type="molecule type" value="Genomic_DNA"/>
</dbReference>
<dbReference type="Proteomes" id="UP000002028">
    <property type="component" value="Chromosome"/>
</dbReference>
<protein>
    <submittedName>
        <fullName evidence="2">Uncharacterized protein</fullName>
    </submittedName>
</protein>
<evidence type="ECO:0000313" key="3">
    <source>
        <dbReference type="Proteomes" id="UP000002028"/>
    </source>
</evidence>
<evidence type="ECO:0000313" key="2">
    <source>
        <dbReference type="EMBL" id="ADB37518.1"/>
    </source>
</evidence>
<organism evidence="2 3">
    <name type="scientific">Spirosoma linguale (strain ATCC 33905 / DSM 74 / LMG 10896 / Claus 1)</name>
    <dbReference type="NCBI Taxonomy" id="504472"/>
    <lineage>
        <taxon>Bacteria</taxon>
        <taxon>Pseudomonadati</taxon>
        <taxon>Bacteroidota</taxon>
        <taxon>Cytophagia</taxon>
        <taxon>Cytophagales</taxon>
        <taxon>Cytophagaceae</taxon>
        <taxon>Spirosoma</taxon>
    </lineage>
</organism>
<dbReference type="eggNOG" id="ENOG5033FZS">
    <property type="taxonomic scope" value="Bacteria"/>
</dbReference>
<name>D2QN34_SPILD</name>
<reference evidence="2 3" key="1">
    <citation type="journal article" date="2010" name="Stand. Genomic Sci.">
        <title>Complete genome sequence of Spirosoma linguale type strain (1).</title>
        <authorList>
            <person name="Lail K."/>
            <person name="Sikorski J."/>
            <person name="Saunders E."/>
            <person name="Lapidus A."/>
            <person name="Glavina Del Rio T."/>
            <person name="Copeland A."/>
            <person name="Tice H."/>
            <person name="Cheng J.-F."/>
            <person name="Lucas S."/>
            <person name="Nolan M."/>
            <person name="Bruce D."/>
            <person name="Goodwin L."/>
            <person name="Pitluck S."/>
            <person name="Ivanova N."/>
            <person name="Mavromatis K."/>
            <person name="Ovchinnikova G."/>
            <person name="Pati A."/>
            <person name="Chen A."/>
            <person name="Palaniappan K."/>
            <person name="Land M."/>
            <person name="Hauser L."/>
            <person name="Chang Y.-J."/>
            <person name="Jeffries C.D."/>
            <person name="Chain P."/>
            <person name="Brettin T."/>
            <person name="Detter J.C."/>
            <person name="Schuetze A."/>
            <person name="Rohde M."/>
            <person name="Tindall B.J."/>
            <person name="Goeker M."/>
            <person name="Bristow J."/>
            <person name="Eisen J.A."/>
            <person name="Markowitz V."/>
            <person name="Hugenholtz P."/>
            <person name="Kyrpides N.C."/>
            <person name="Klenk H.-P."/>
            <person name="Chen F."/>
        </authorList>
    </citation>
    <scope>NUCLEOTIDE SEQUENCE [LARGE SCALE GENOMIC DNA]</scope>
    <source>
        <strain evidence="3">ATCC 33905 / DSM 74 / LMG 10896 / Claus 1</strain>
    </source>
</reference>
<proteinExistence type="predicted"/>